<dbReference type="PANTHER" id="PTHR47791">
    <property type="entry name" value="MEIOTICALLY UP-REGULATED GENE 191 PROTEIN"/>
    <property type="match status" value="1"/>
</dbReference>
<keyword evidence="3" id="KW-1185">Reference proteome</keyword>
<dbReference type="AlphaFoldDB" id="A0A8H3FYT4"/>
<dbReference type="Pfam" id="PF03663">
    <property type="entry name" value="Glyco_hydro_76"/>
    <property type="match status" value="1"/>
</dbReference>
<organism evidence="2 3">
    <name type="scientific">Heterodermia speciosa</name>
    <dbReference type="NCBI Taxonomy" id="116794"/>
    <lineage>
        <taxon>Eukaryota</taxon>
        <taxon>Fungi</taxon>
        <taxon>Dikarya</taxon>
        <taxon>Ascomycota</taxon>
        <taxon>Pezizomycotina</taxon>
        <taxon>Lecanoromycetes</taxon>
        <taxon>OSLEUM clade</taxon>
        <taxon>Lecanoromycetidae</taxon>
        <taxon>Caliciales</taxon>
        <taxon>Physciaceae</taxon>
        <taxon>Heterodermia</taxon>
    </lineage>
</organism>
<keyword evidence="1" id="KW-0732">Signal</keyword>
<comment type="caution">
    <text evidence="2">The sequence shown here is derived from an EMBL/GenBank/DDBJ whole genome shotgun (WGS) entry which is preliminary data.</text>
</comment>
<proteinExistence type="predicted"/>
<dbReference type="InterPro" id="IPR005198">
    <property type="entry name" value="Glyco_hydro_76"/>
</dbReference>
<dbReference type="PANTHER" id="PTHR47791:SF1">
    <property type="entry name" value="ENDO MANNANASE, GH76 FAMILY (EUROFUNG)"/>
    <property type="match status" value="1"/>
</dbReference>
<dbReference type="SUPFAM" id="SSF48208">
    <property type="entry name" value="Six-hairpin glycosidases"/>
    <property type="match status" value="1"/>
</dbReference>
<dbReference type="InterPro" id="IPR053169">
    <property type="entry name" value="MUG_Protein"/>
</dbReference>
<dbReference type="GO" id="GO:0016052">
    <property type="term" value="P:carbohydrate catabolic process"/>
    <property type="evidence" value="ECO:0007669"/>
    <property type="project" value="InterPro"/>
</dbReference>
<dbReference type="Proteomes" id="UP000664521">
    <property type="component" value="Unassembled WGS sequence"/>
</dbReference>
<feature type="signal peptide" evidence="1">
    <location>
        <begin position="1"/>
        <end position="27"/>
    </location>
</feature>
<evidence type="ECO:0008006" key="4">
    <source>
        <dbReference type="Google" id="ProtNLM"/>
    </source>
</evidence>
<dbReference type="Gene3D" id="1.50.10.20">
    <property type="match status" value="1"/>
</dbReference>
<dbReference type="InterPro" id="IPR008928">
    <property type="entry name" value="6-hairpin_glycosidase_sf"/>
</dbReference>
<dbReference type="GO" id="GO:0008496">
    <property type="term" value="F:mannan endo-1,6-alpha-mannosidase activity"/>
    <property type="evidence" value="ECO:0007669"/>
    <property type="project" value="UniProtKB-EC"/>
</dbReference>
<feature type="chain" id="PRO_5035002960" description="Glycoside hydrolase family 76 protein" evidence="1">
    <location>
        <begin position="28"/>
        <end position="399"/>
    </location>
</feature>
<dbReference type="OrthoDB" id="9984024at2759"/>
<evidence type="ECO:0000313" key="2">
    <source>
        <dbReference type="EMBL" id="CAF9931487.1"/>
    </source>
</evidence>
<name>A0A8H3FYT4_9LECA</name>
<evidence type="ECO:0000256" key="1">
    <source>
        <dbReference type="SAM" id="SignalP"/>
    </source>
</evidence>
<accession>A0A8H3FYT4</accession>
<gene>
    <name evidence="2" type="ORF">HETSPECPRED_007886</name>
</gene>
<protein>
    <recommendedName>
        <fullName evidence="4">Glycoside hydrolase family 76 protein</fullName>
    </recommendedName>
</protein>
<sequence length="399" mass="44068">MAVFHFSLLLLYGCLAGLCSLLQGTNAIPKELNSRAYTTSQYLSHATSALKELQTFYNTTSGLWETTGWWNNANIVTMLAVYALVNGQARASTMPIFQNTLTQAAQSQPQEAKIRSQLTSTNTFEYPDIPGGVALPDPKFSNGFLNAYYEDEGWWALAWLKVYDLTGNNIYMNNAIGIFQDMTEGYPAKCGGIWWDKNQTANTAITNELFLTLAAQLANRAANREYYVQWALTQWQWFEGSGLINPQNNVNDGIDLSTCQSNDGFFWSYNHGVIIGGLLELYQANANSTYITIAENIATAAINELSDSRGILQEKCEPNCGNDAPQFKGIFMRNLQYLQQASPNDTFRDFVLNNADAIWSHDQGSNQTFGLTWSGPPGRMTATTQSSALDALVAAVAVS</sequence>
<dbReference type="EMBL" id="CAJPDS010000059">
    <property type="protein sequence ID" value="CAF9931487.1"/>
    <property type="molecule type" value="Genomic_DNA"/>
</dbReference>
<evidence type="ECO:0000313" key="3">
    <source>
        <dbReference type="Proteomes" id="UP000664521"/>
    </source>
</evidence>
<reference evidence="2" key="1">
    <citation type="submission" date="2021-03" db="EMBL/GenBank/DDBJ databases">
        <authorList>
            <person name="Tagirdzhanova G."/>
        </authorList>
    </citation>
    <scope>NUCLEOTIDE SEQUENCE</scope>
</reference>